<gene>
    <name evidence="3" type="ORF">BUALT_Bualt12G0125400</name>
</gene>
<dbReference type="InterPro" id="IPR036869">
    <property type="entry name" value="J_dom_sf"/>
</dbReference>
<evidence type="ECO:0000313" key="3">
    <source>
        <dbReference type="EMBL" id="KAG8372999.1"/>
    </source>
</evidence>
<dbReference type="InterPro" id="IPR024593">
    <property type="entry name" value="DUF3444"/>
</dbReference>
<dbReference type="CDD" id="cd06257">
    <property type="entry name" value="DnaJ"/>
    <property type="match status" value="1"/>
</dbReference>
<dbReference type="Pfam" id="PF11926">
    <property type="entry name" value="DUF3444"/>
    <property type="match status" value="1"/>
</dbReference>
<evidence type="ECO:0000313" key="4">
    <source>
        <dbReference type="Proteomes" id="UP000826271"/>
    </source>
</evidence>
<feature type="domain" description="J" evidence="2">
    <location>
        <begin position="68"/>
        <end position="132"/>
    </location>
</feature>
<comment type="caution">
    <text evidence="3">The sequence shown here is derived from an EMBL/GenBank/DDBJ whole genome shotgun (WGS) entry which is preliminary data.</text>
</comment>
<dbReference type="PROSITE" id="PS50076">
    <property type="entry name" value="DNAJ_2"/>
    <property type="match status" value="1"/>
</dbReference>
<reference evidence="3" key="1">
    <citation type="submission" date="2019-10" db="EMBL/GenBank/DDBJ databases">
        <authorList>
            <person name="Zhang R."/>
            <person name="Pan Y."/>
            <person name="Wang J."/>
            <person name="Ma R."/>
            <person name="Yu S."/>
        </authorList>
    </citation>
    <scope>NUCLEOTIDE SEQUENCE</scope>
    <source>
        <strain evidence="3">LA-IB0</strain>
        <tissue evidence="3">Leaf</tissue>
    </source>
</reference>
<dbReference type="Proteomes" id="UP000826271">
    <property type="component" value="Unassembled WGS sequence"/>
</dbReference>
<dbReference type="InterPro" id="IPR001623">
    <property type="entry name" value="DnaJ_domain"/>
</dbReference>
<evidence type="ECO:0000259" key="2">
    <source>
        <dbReference type="PROSITE" id="PS50076"/>
    </source>
</evidence>
<organism evidence="3 4">
    <name type="scientific">Buddleja alternifolia</name>
    <dbReference type="NCBI Taxonomy" id="168488"/>
    <lineage>
        <taxon>Eukaryota</taxon>
        <taxon>Viridiplantae</taxon>
        <taxon>Streptophyta</taxon>
        <taxon>Embryophyta</taxon>
        <taxon>Tracheophyta</taxon>
        <taxon>Spermatophyta</taxon>
        <taxon>Magnoliopsida</taxon>
        <taxon>eudicotyledons</taxon>
        <taxon>Gunneridae</taxon>
        <taxon>Pentapetalae</taxon>
        <taxon>asterids</taxon>
        <taxon>lamiids</taxon>
        <taxon>Lamiales</taxon>
        <taxon>Scrophulariaceae</taxon>
        <taxon>Buddlejeae</taxon>
        <taxon>Buddleja</taxon>
    </lineage>
</organism>
<dbReference type="PRINTS" id="PR00625">
    <property type="entry name" value="JDOMAIN"/>
</dbReference>
<protein>
    <recommendedName>
        <fullName evidence="2">J domain-containing protein</fullName>
    </recommendedName>
</protein>
<dbReference type="Pfam" id="PF00226">
    <property type="entry name" value="DnaJ"/>
    <property type="match status" value="1"/>
</dbReference>
<dbReference type="SMART" id="SM00271">
    <property type="entry name" value="DnaJ"/>
    <property type="match status" value="1"/>
</dbReference>
<sequence length="732" mass="84386">MDYNKKFAIRAKELAQQKMDNQDFMGARNLALKALELSNDVENIEQMILVCDVHCSANEKVGENNEKDWYKILKLDPSSDESTIRRQYRRLSLGLHPDKNKFPGASDAFQLIREANEVLIDNEKRRLYDSRCRARVVSGEYKMEDWLNQMFFSRSRGKKKNDKPGRSDRVSARGSKVDDLNDPTRFEGLVKNGKKRRDRVGDFEVEIDHISKNSGFFDVNAQEVDKRANDGGLKVNELNSPTRFEGLKKSSNESSMKDYEVEINDISKNSGFFDVNAQEVDKRNNDGGSKVNNSNNPTRLEGLMKSIKKSMDSVGDYEMEIDHISKNSGFFDVNAQEVDNRANDGGVNMNDLNNPTRFEGLAKSGKEKRDGVGDYEVEIDHISKRSKNKGIFDVDAQEVDKHAINDGGLKVNDMNNPTRFEGLMKSSKKRMASVEDYEVGIDHIPKRSKNSEFFDVNAQEVDRKGKKRYKFATKSEESGKKSKFPAKITLDPKNLEYTDPEFNDFEKERSKKRFKAGQIWAVYDTLDAMPRFYALINKVVSKDFRIRITWLESDPDNDDETKWVYQGLPVSCGRFKLGESEIIEDHAIFSHLVKWENGITRRKNTCEIYPRKGETWAVFKKWDLKWYLDPERHYKDYEFDFVEILSDYDSDVGVHVGFLKKLKGYSCLFSRRIKDETGCRMIPVKDMFVFSHRVPSFGMAESSKGVRRFFELDSASLCQITSQSQPEVIEIL</sequence>
<accession>A0AAV6WSC7</accession>
<dbReference type="Gene3D" id="1.10.287.110">
    <property type="entry name" value="DnaJ domain"/>
    <property type="match status" value="1"/>
</dbReference>
<dbReference type="PROSITE" id="PS00636">
    <property type="entry name" value="DNAJ_1"/>
    <property type="match status" value="1"/>
</dbReference>
<dbReference type="SUPFAM" id="SSF46565">
    <property type="entry name" value="Chaperone J-domain"/>
    <property type="match status" value="1"/>
</dbReference>
<proteinExistence type="predicted"/>
<evidence type="ECO:0000256" key="1">
    <source>
        <dbReference type="SAM" id="MobiDB-lite"/>
    </source>
</evidence>
<feature type="region of interest" description="Disordered" evidence="1">
    <location>
        <begin position="155"/>
        <end position="181"/>
    </location>
</feature>
<dbReference type="PANTHER" id="PTHR45089">
    <property type="entry name" value="DNAJ HEAT SHOCK AMINO-TERMINAL DOMAIN PROTEIN-RELATED"/>
    <property type="match status" value="1"/>
</dbReference>
<keyword evidence="4" id="KW-1185">Reference proteome</keyword>
<dbReference type="InterPro" id="IPR018253">
    <property type="entry name" value="DnaJ_domain_CS"/>
</dbReference>
<dbReference type="AlphaFoldDB" id="A0AAV6WSC7"/>
<name>A0AAV6WSC7_9LAMI</name>
<feature type="compositionally biased region" description="Basic and acidic residues" evidence="1">
    <location>
        <begin position="162"/>
        <end position="181"/>
    </location>
</feature>
<dbReference type="EMBL" id="WHWC01000012">
    <property type="protein sequence ID" value="KAG8372999.1"/>
    <property type="molecule type" value="Genomic_DNA"/>
</dbReference>
<dbReference type="PANTHER" id="PTHR45089:SF24">
    <property type="entry name" value="DNAJ HEAT SHOCK N-TERMINAL DOMAIN-CONTAINING PROTEIN"/>
    <property type="match status" value="1"/>
</dbReference>